<name>A0A6J6C1I4_9ZZZZ</name>
<reference evidence="5" key="1">
    <citation type="submission" date="2020-05" db="EMBL/GenBank/DDBJ databases">
        <authorList>
            <person name="Chiriac C."/>
            <person name="Salcher M."/>
            <person name="Ghai R."/>
            <person name="Kavagutti S V."/>
        </authorList>
    </citation>
    <scope>NUCLEOTIDE SEQUENCE</scope>
</reference>
<organism evidence="5">
    <name type="scientific">freshwater metagenome</name>
    <dbReference type="NCBI Taxonomy" id="449393"/>
    <lineage>
        <taxon>unclassified sequences</taxon>
        <taxon>metagenomes</taxon>
        <taxon>ecological metagenomes</taxon>
    </lineage>
</organism>
<dbReference type="Pfam" id="PF03965">
    <property type="entry name" value="Penicillinase_R"/>
    <property type="match status" value="1"/>
</dbReference>
<sequence length="118" mass="13059">MTKRPDGQLEYDVLRVLWAADRPVSPAEVNDQLGLGLAYTTVATVLTRLHAKGLVDRESTGRAFAYRATVDETEFALRRIDVALSAASDRSKVLAGFVGRLSAREVAQMRQLLDDQRI</sequence>
<dbReference type="EMBL" id="CAEZSR010000012">
    <property type="protein sequence ID" value="CAB4544847.1"/>
    <property type="molecule type" value="Genomic_DNA"/>
</dbReference>
<dbReference type="InterPro" id="IPR036388">
    <property type="entry name" value="WH-like_DNA-bd_sf"/>
</dbReference>
<evidence type="ECO:0000313" key="5">
    <source>
        <dbReference type="EMBL" id="CAB4544847.1"/>
    </source>
</evidence>
<evidence type="ECO:0000256" key="1">
    <source>
        <dbReference type="ARBA" id="ARBA00011046"/>
    </source>
</evidence>
<keyword evidence="3" id="KW-0238">DNA-binding</keyword>
<dbReference type="AlphaFoldDB" id="A0A6J6C1I4"/>
<dbReference type="InterPro" id="IPR005650">
    <property type="entry name" value="BlaI_family"/>
</dbReference>
<gene>
    <name evidence="5" type="ORF">UFOPK1493_00576</name>
</gene>
<dbReference type="InterPro" id="IPR036390">
    <property type="entry name" value="WH_DNA-bd_sf"/>
</dbReference>
<evidence type="ECO:0000256" key="4">
    <source>
        <dbReference type="ARBA" id="ARBA00023163"/>
    </source>
</evidence>
<keyword evidence="2" id="KW-0805">Transcription regulation</keyword>
<evidence type="ECO:0000256" key="2">
    <source>
        <dbReference type="ARBA" id="ARBA00023015"/>
    </source>
</evidence>
<dbReference type="GO" id="GO:0045892">
    <property type="term" value="P:negative regulation of DNA-templated transcription"/>
    <property type="evidence" value="ECO:0007669"/>
    <property type="project" value="InterPro"/>
</dbReference>
<accession>A0A6J6C1I4</accession>
<comment type="similarity">
    <text evidence="1">Belongs to the BlaI transcriptional regulatory family.</text>
</comment>
<dbReference type="Gene3D" id="1.10.10.10">
    <property type="entry name" value="Winged helix-like DNA-binding domain superfamily/Winged helix DNA-binding domain"/>
    <property type="match status" value="1"/>
</dbReference>
<proteinExistence type="inferred from homology"/>
<dbReference type="GO" id="GO:0003677">
    <property type="term" value="F:DNA binding"/>
    <property type="evidence" value="ECO:0007669"/>
    <property type="project" value="UniProtKB-KW"/>
</dbReference>
<keyword evidence="4" id="KW-0804">Transcription</keyword>
<evidence type="ECO:0000256" key="3">
    <source>
        <dbReference type="ARBA" id="ARBA00023125"/>
    </source>
</evidence>
<dbReference type="SUPFAM" id="SSF46785">
    <property type="entry name" value="Winged helix' DNA-binding domain"/>
    <property type="match status" value="1"/>
</dbReference>
<protein>
    <submittedName>
        <fullName evidence="5">Unannotated protein</fullName>
    </submittedName>
</protein>